<dbReference type="Proteomes" id="UP000663836">
    <property type="component" value="Unassembled WGS sequence"/>
</dbReference>
<dbReference type="GO" id="GO:0031956">
    <property type="term" value="F:medium-chain fatty acid-CoA ligase activity"/>
    <property type="evidence" value="ECO:0007669"/>
    <property type="project" value="UniProtKB-EC"/>
</dbReference>
<accession>A0A819FUC5</accession>
<dbReference type="Gene3D" id="2.30.38.10">
    <property type="entry name" value="Luciferase, Domain 3"/>
    <property type="match status" value="1"/>
</dbReference>
<sequence>MSLLSSISTLSNSIHHHGDNKTNVLYQLVKAILDSFMKIVHHLNSSPFMQRIQEREQKQYTYKALKHEIDSIAASLLELGFEKNDRFAVWLPNTSENVTMSFAASKLGLIKVNINPAYVERELEYCINKVGCKGILLSPSVKSIDSLSIFRRLVPELDQRSSSAGELSSKAVPTLKHIILTGEHTSVSGAHSYVDLLKRGAQISHNNLIERQASVDPDSAVAIFYTSSTTGLPKAATLTNFGMLNLVRAQWELLSRFYSRVCVPNPMFHIFAEISGVLNVAVAKCQVIFPAILPDTVATMRAIHEEKCTALIGAPIIFRDILMHPDRKKYDLSSLTYGGSGATSLHIDFLRRIEKEFPITRIVQGYGMTENASLLTSGMWAGDDDPQRRLGSLGRCMQGVEIKVVDRQGQIVPIGHQGEIWARGYPIMRGYYGDPEKTAETITPSGWLRTGDEAKMDKDGYLYFVGRQKEIIIRGGVNIYPIEIENAIIEHPSVAQAQVFSIPDKRYGEEVCAWIILKPNVSKCQAEDIQNFLKNKLAFFKIPKHIRFVDKFITTPTDVSETFMTTNQTIDKITQEVKKLDKDVNIKIEYTTNISNDLFLCEYYK</sequence>
<comment type="catalytic activity">
    <reaction evidence="6">
        <text>a medium-chain fatty acid + ATP + CoA = a medium-chain fatty acyl-CoA + AMP + diphosphate</text>
        <dbReference type="Rhea" id="RHEA:48340"/>
        <dbReference type="ChEBI" id="CHEBI:30616"/>
        <dbReference type="ChEBI" id="CHEBI:33019"/>
        <dbReference type="ChEBI" id="CHEBI:57287"/>
        <dbReference type="ChEBI" id="CHEBI:59558"/>
        <dbReference type="ChEBI" id="CHEBI:90546"/>
        <dbReference type="ChEBI" id="CHEBI:456215"/>
        <dbReference type="EC" id="6.2.1.2"/>
    </reaction>
</comment>
<proteinExistence type="inferred from homology"/>
<dbReference type="AlphaFoldDB" id="A0A819FUC5"/>
<evidence type="ECO:0000256" key="4">
    <source>
        <dbReference type="ARBA" id="ARBA00039638"/>
    </source>
</evidence>
<dbReference type="InterPro" id="IPR000873">
    <property type="entry name" value="AMP-dep_synth/lig_dom"/>
</dbReference>
<dbReference type="PANTHER" id="PTHR43201:SF5">
    <property type="entry name" value="MEDIUM-CHAIN ACYL-COA LIGASE ACSF2, MITOCHONDRIAL"/>
    <property type="match status" value="1"/>
</dbReference>
<comment type="catalytic activity">
    <reaction evidence="5">
        <text>octanoate + ATP + CoA = octanoyl-CoA + AMP + diphosphate</text>
        <dbReference type="Rhea" id="RHEA:33631"/>
        <dbReference type="ChEBI" id="CHEBI:25646"/>
        <dbReference type="ChEBI" id="CHEBI:30616"/>
        <dbReference type="ChEBI" id="CHEBI:33019"/>
        <dbReference type="ChEBI" id="CHEBI:57287"/>
        <dbReference type="ChEBI" id="CHEBI:57386"/>
        <dbReference type="ChEBI" id="CHEBI:456215"/>
    </reaction>
</comment>
<dbReference type="InterPro" id="IPR025110">
    <property type="entry name" value="AMP-bd_C"/>
</dbReference>
<feature type="domain" description="AMP-binding enzyme C-terminal" evidence="8">
    <location>
        <begin position="483"/>
        <end position="555"/>
    </location>
</feature>
<dbReference type="Gene3D" id="3.30.300.30">
    <property type="match status" value="1"/>
</dbReference>
<dbReference type="EMBL" id="CAJOBD010002338">
    <property type="protein sequence ID" value="CAF3874547.1"/>
    <property type="molecule type" value="Genomic_DNA"/>
</dbReference>
<evidence type="ECO:0000256" key="1">
    <source>
        <dbReference type="ARBA" id="ARBA00006432"/>
    </source>
</evidence>
<comment type="caution">
    <text evidence="9">The sequence shown here is derived from an EMBL/GenBank/DDBJ whole genome shotgun (WGS) entry which is preliminary data.</text>
</comment>
<protein>
    <recommendedName>
        <fullName evidence="4">Medium-chain acyl-CoA ligase ACSF2, mitochondrial</fullName>
    </recommendedName>
</protein>
<gene>
    <name evidence="9" type="ORF">JBS370_LOCUS19499</name>
</gene>
<dbReference type="Pfam" id="PF13193">
    <property type="entry name" value="AMP-binding_C"/>
    <property type="match status" value="1"/>
</dbReference>
<evidence type="ECO:0000256" key="5">
    <source>
        <dbReference type="ARBA" id="ARBA00047319"/>
    </source>
</evidence>
<evidence type="ECO:0000259" key="7">
    <source>
        <dbReference type="Pfam" id="PF00501"/>
    </source>
</evidence>
<feature type="domain" description="AMP-dependent synthetase/ligase" evidence="7">
    <location>
        <begin position="55"/>
        <end position="432"/>
    </location>
</feature>
<dbReference type="Gene3D" id="3.40.50.980">
    <property type="match status" value="2"/>
</dbReference>
<dbReference type="InterPro" id="IPR045851">
    <property type="entry name" value="AMP-bd_C_sf"/>
</dbReference>
<reference evidence="9" key="1">
    <citation type="submission" date="2021-02" db="EMBL/GenBank/DDBJ databases">
        <authorList>
            <person name="Nowell W R."/>
        </authorList>
    </citation>
    <scope>NUCLEOTIDE SEQUENCE</scope>
</reference>
<dbReference type="GO" id="GO:0006631">
    <property type="term" value="P:fatty acid metabolic process"/>
    <property type="evidence" value="ECO:0007669"/>
    <property type="project" value="TreeGrafter"/>
</dbReference>
<name>A0A819FUC5_9BILA</name>
<evidence type="ECO:0000256" key="2">
    <source>
        <dbReference type="ARBA" id="ARBA00022598"/>
    </source>
</evidence>
<evidence type="ECO:0000256" key="3">
    <source>
        <dbReference type="ARBA" id="ARBA00037247"/>
    </source>
</evidence>
<organism evidence="9 10">
    <name type="scientific">Rotaria sordida</name>
    <dbReference type="NCBI Taxonomy" id="392033"/>
    <lineage>
        <taxon>Eukaryota</taxon>
        <taxon>Metazoa</taxon>
        <taxon>Spiralia</taxon>
        <taxon>Gnathifera</taxon>
        <taxon>Rotifera</taxon>
        <taxon>Eurotatoria</taxon>
        <taxon>Bdelloidea</taxon>
        <taxon>Philodinida</taxon>
        <taxon>Philodinidae</taxon>
        <taxon>Rotaria</taxon>
    </lineage>
</organism>
<evidence type="ECO:0000259" key="8">
    <source>
        <dbReference type="Pfam" id="PF13193"/>
    </source>
</evidence>
<comment type="function">
    <text evidence="3">Acyl-CoA synthases catalyze the initial reaction in fatty acid metabolism, by forming a thioester with CoA. Has some preference toward medium-chain substrates. Plays a role in adipocyte differentiation.</text>
</comment>
<dbReference type="SUPFAM" id="SSF56801">
    <property type="entry name" value="Acetyl-CoA synthetase-like"/>
    <property type="match status" value="1"/>
</dbReference>
<evidence type="ECO:0000313" key="10">
    <source>
        <dbReference type="Proteomes" id="UP000663836"/>
    </source>
</evidence>
<dbReference type="PANTHER" id="PTHR43201">
    <property type="entry name" value="ACYL-COA SYNTHETASE"/>
    <property type="match status" value="1"/>
</dbReference>
<evidence type="ECO:0000313" key="9">
    <source>
        <dbReference type="EMBL" id="CAF3874547.1"/>
    </source>
</evidence>
<keyword evidence="2" id="KW-0436">Ligase</keyword>
<dbReference type="Pfam" id="PF00501">
    <property type="entry name" value="AMP-binding"/>
    <property type="match status" value="1"/>
</dbReference>
<evidence type="ECO:0000256" key="6">
    <source>
        <dbReference type="ARBA" id="ARBA00048277"/>
    </source>
</evidence>
<comment type="similarity">
    <text evidence="1">Belongs to the ATP-dependent AMP-binding enzyme family.</text>
</comment>